<feature type="repeat" description="PPR" evidence="2">
    <location>
        <begin position="413"/>
        <end position="447"/>
    </location>
</feature>
<proteinExistence type="predicted"/>
<dbReference type="FunFam" id="1.25.40.10:FF:000682">
    <property type="entry name" value="Pentatricopeptide repeat-containing protein At3g16610"/>
    <property type="match status" value="1"/>
</dbReference>
<dbReference type="FunFam" id="1.25.40.10:FF:000196">
    <property type="entry name" value="Pentatricopeptide repeat-containing protein At4g14850"/>
    <property type="match status" value="2"/>
</dbReference>
<dbReference type="Pfam" id="PF13812">
    <property type="entry name" value="PPR_3"/>
    <property type="match status" value="1"/>
</dbReference>
<dbReference type="PANTHER" id="PTHR47926">
    <property type="entry name" value="PENTATRICOPEPTIDE REPEAT-CONTAINING PROTEIN"/>
    <property type="match status" value="1"/>
</dbReference>
<feature type="repeat" description="PPR" evidence="2">
    <location>
        <begin position="312"/>
        <end position="346"/>
    </location>
</feature>
<dbReference type="GO" id="GO:0003723">
    <property type="term" value="F:RNA binding"/>
    <property type="evidence" value="ECO:0007669"/>
    <property type="project" value="InterPro"/>
</dbReference>
<feature type="repeat" description="PPR" evidence="2">
    <location>
        <begin position="211"/>
        <end position="245"/>
    </location>
</feature>
<dbReference type="InterPro" id="IPR002885">
    <property type="entry name" value="PPR_rpt"/>
</dbReference>
<accession>A0AAP0RAE8</accession>
<dbReference type="Pfam" id="PF01535">
    <property type="entry name" value="PPR"/>
    <property type="match status" value="4"/>
</dbReference>
<evidence type="ECO:0000313" key="4">
    <source>
        <dbReference type="Proteomes" id="UP001415857"/>
    </source>
</evidence>
<dbReference type="Proteomes" id="UP001415857">
    <property type="component" value="Unassembled WGS sequence"/>
</dbReference>
<evidence type="ECO:0000256" key="2">
    <source>
        <dbReference type="PROSITE-ProRule" id="PRU00708"/>
    </source>
</evidence>
<dbReference type="FunFam" id="1.25.40.10:FF:000344">
    <property type="entry name" value="Pentatricopeptide repeat-containing protein"/>
    <property type="match status" value="1"/>
</dbReference>
<organism evidence="3 4">
    <name type="scientific">Liquidambar formosana</name>
    <name type="common">Formosan gum</name>
    <dbReference type="NCBI Taxonomy" id="63359"/>
    <lineage>
        <taxon>Eukaryota</taxon>
        <taxon>Viridiplantae</taxon>
        <taxon>Streptophyta</taxon>
        <taxon>Embryophyta</taxon>
        <taxon>Tracheophyta</taxon>
        <taxon>Spermatophyta</taxon>
        <taxon>Magnoliopsida</taxon>
        <taxon>eudicotyledons</taxon>
        <taxon>Gunneridae</taxon>
        <taxon>Pentapetalae</taxon>
        <taxon>Saxifragales</taxon>
        <taxon>Altingiaceae</taxon>
        <taxon>Liquidambar</taxon>
    </lineage>
</organism>
<dbReference type="InterPro" id="IPR046960">
    <property type="entry name" value="PPR_At4g14850-like_plant"/>
</dbReference>
<dbReference type="Pfam" id="PF13041">
    <property type="entry name" value="PPR_2"/>
    <property type="match status" value="1"/>
</dbReference>
<comment type="caution">
    <text evidence="3">The sequence shown here is derived from an EMBL/GenBank/DDBJ whole genome shotgun (WGS) entry which is preliminary data.</text>
</comment>
<reference evidence="3 4" key="1">
    <citation type="journal article" date="2024" name="Plant J.">
        <title>Genome sequences and population genomics reveal climatic adaptation and genomic divergence between two closely related sweetgum species.</title>
        <authorList>
            <person name="Xu W.Q."/>
            <person name="Ren C.Q."/>
            <person name="Zhang X.Y."/>
            <person name="Comes H.P."/>
            <person name="Liu X.H."/>
            <person name="Li Y.G."/>
            <person name="Kettle C.J."/>
            <person name="Jalonen R."/>
            <person name="Gaisberger H."/>
            <person name="Ma Y.Z."/>
            <person name="Qiu Y.X."/>
        </authorList>
    </citation>
    <scope>NUCLEOTIDE SEQUENCE [LARGE SCALE GENOMIC DNA]</scope>
    <source>
        <strain evidence="3">Hangzhou</strain>
    </source>
</reference>
<dbReference type="NCBIfam" id="TIGR00756">
    <property type="entry name" value="PPR"/>
    <property type="match status" value="2"/>
</dbReference>
<feature type="repeat" description="PPR" evidence="2">
    <location>
        <begin position="106"/>
        <end position="136"/>
    </location>
</feature>
<dbReference type="AlphaFoldDB" id="A0AAP0RAE8"/>
<evidence type="ECO:0000313" key="3">
    <source>
        <dbReference type="EMBL" id="KAK9273553.1"/>
    </source>
</evidence>
<evidence type="ECO:0008006" key="5">
    <source>
        <dbReference type="Google" id="ProtNLM"/>
    </source>
</evidence>
<dbReference type="PROSITE" id="PS51375">
    <property type="entry name" value="PPR"/>
    <property type="match status" value="4"/>
</dbReference>
<evidence type="ECO:0000256" key="1">
    <source>
        <dbReference type="ARBA" id="ARBA00022737"/>
    </source>
</evidence>
<keyword evidence="4" id="KW-1185">Reference proteome</keyword>
<name>A0AAP0RAE8_LIQFO</name>
<dbReference type="PANTHER" id="PTHR47926:SF347">
    <property type="entry name" value="PENTATRICOPEPTIDE REPEAT-CONTAINING PROTEIN"/>
    <property type="match status" value="1"/>
</dbReference>
<dbReference type="EMBL" id="JBBPBK010000012">
    <property type="protein sequence ID" value="KAK9273553.1"/>
    <property type="molecule type" value="Genomic_DNA"/>
</dbReference>
<dbReference type="GO" id="GO:0009451">
    <property type="term" value="P:RNA modification"/>
    <property type="evidence" value="ECO:0007669"/>
    <property type="project" value="InterPro"/>
</dbReference>
<gene>
    <name evidence="3" type="ORF">L1049_018363</name>
</gene>
<protein>
    <recommendedName>
        <fullName evidence="5">Pentatricopeptide repeat-containing protein</fullName>
    </recommendedName>
</protein>
<dbReference type="InterPro" id="IPR011990">
    <property type="entry name" value="TPR-like_helical_dom_sf"/>
</dbReference>
<dbReference type="Gene3D" id="1.25.40.10">
    <property type="entry name" value="Tetratricopeptide repeat domain"/>
    <property type="match status" value="4"/>
</dbReference>
<keyword evidence="1" id="KW-0677">Repeat</keyword>
<sequence>MFENNVVKWTSKIMDNARKGLNDKALACFLHMRRVGVEPNATTYSTTIAICAQSLQPSFGMSLHCLILKKGFMRQVFVASGLITMYSKNDCIIEARRVFDNMLERDAVSWNSMIAGYTRKGLNREACSLVYEMINGCTDWKFFVNHFTLASILKACASLGWSRIGRSVHGCAIKLGFDSDKFVGGVALDMYSKCGNLNMAHRVFDQMENRDLVVWNTMITGYSQNCYEEEAIELFCQMQCEGFLPNETTYACVVKASTVMPDSAMGKSFHATTLKIGFLSDVFVGTALVDMYSKFFEMQDAKRAFDEMKKRNLVSFNALITGYSLTDGHGESLRAYLKLQTEGMKPDSFTFVGLFSSCSVSSAVAEGVQVHAHSIMFGLDSDVSVGNSIVNFYSKCGLIDYALKAFESIHTPNVISWAGIISGFAQNGEGEKALEQFCKMHKMSEKTDEFTSSSTLKAVASLTAVEQGRHLHGHVIKSGARMHNFCRKCSG</sequence>